<dbReference type="STRING" id="295068.MAQ5080_00270"/>
<dbReference type="InterPro" id="IPR007074">
    <property type="entry name" value="LicD/FKTN/FKRP_NTP_transf"/>
</dbReference>
<evidence type="ECO:0000313" key="2">
    <source>
        <dbReference type="EMBL" id="SBS25465.1"/>
    </source>
</evidence>
<dbReference type="PANTHER" id="PTHR43404:SF1">
    <property type="entry name" value="MNN4P"/>
    <property type="match status" value="1"/>
</dbReference>
<dbReference type="EMBL" id="FLOC01000001">
    <property type="protein sequence ID" value="SBS25465.1"/>
    <property type="molecule type" value="Genomic_DNA"/>
</dbReference>
<gene>
    <name evidence="2" type="ORF">MAQ5080_00270</name>
</gene>
<reference evidence="2 3" key="1">
    <citation type="submission" date="2016-06" db="EMBL/GenBank/DDBJ databases">
        <authorList>
            <person name="Kjaerup R.B."/>
            <person name="Dalgaard T.S."/>
            <person name="Juul-Madsen H.R."/>
        </authorList>
    </citation>
    <scope>NUCLEOTIDE SEQUENCE [LARGE SCALE GENOMIC DNA]</scope>
    <source>
        <strain evidence="2 3">CECT 5080</strain>
    </source>
</reference>
<proteinExistence type="predicted"/>
<dbReference type="InterPro" id="IPR052942">
    <property type="entry name" value="LPS_cholinephosphotransferase"/>
</dbReference>
<dbReference type="GO" id="GO:0009100">
    <property type="term" value="P:glycoprotein metabolic process"/>
    <property type="evidence" value="ECO:0007669"/>
    <property type="project" value="UniProtKB-ARBA"/>
</dbReference>
<keyword evidence="3" id="KW-1185">Reference proteome</keyword>
<organism evidence="2 3">
    <name type="scientific">Marinomonas aquimarina</name>
    <dbReference type="NCBI Taxonomy" id="295068"/>
    <lineage>
        <taxon>Bacteria</taxon>
        <taxon>Pseudomonadati</taxon>
        <taxon>Pseudomonadota</taxon>
        <taxon>Gammaproteobacteria</taxon>
        <taxon>Oceanospirillales</taxon>
        <taxon>Oceanospirillaceae</taxon>
        <taxon>Marinomonas</taxon>
    </lineage>
</organism>
<sequence length="298" mass="33150">MNGVKPIAVIFGASQSGLSAKHNLSHEYCFSAFIDNDPNKAGMLLDGLPVHNASALPKLKFDQVLIASEFAEQICHQLTHEYQVPSSQLISLAARDIKPFHFGDDEDKKAQAERMLGFLSEKLQSVGITFYVDAGTLLGIYRDDALIPWDDDLDFAVDASESEPLADCLNGLLPELTSITGYPWRLVSHRAERAYGAVPQGSVRGYKLQVADESTSFPMVDFFLKYIDGDVMDYVLASRGIRMPSCFMKERKAHSFHGQIIMIPSDTESYLAQHYGADWKTPKQAWNLSMLDNAEVFS</sequence>
<protein>
    <submittedName>
        <fullName evidence="2">LicD family protein</fullName>
    </submittedName>
</protein>
<accession>A0A1A8T3S5</accession>
<name>A0A1A8T3S5_9GAMM</name>
<feature type="domain" description="LicD/FKTN/FKRP nucleotidyltransferase" evidence="1">
    <location>
        <begin position="125"/>
        <end position="175"/>
    </location>
</feature>
<dbReference type="RefSeq" id="WP_067204406.1">
    <property type="nucleotide sequence ID" value="NZ_FLOC01000001.1"/>
</dbReference>
<dbReference type="AlphaFoldDB" id="A0A1A8T3S5"/>
<dbReference type="Pfam" id="PF04991">
    <property type="entry name" value="LicD"/>
    <property type="match status" value="1"/>
</dbReference>
<dbReference type="Gene3D" id="3.40.50.720">
    <property type="entry name" value="NAD(P)-binding Rossmann-like Domain"/>
    <property type="match status" value="1"/>
</dbReference>
<dbReference type="PANTHER" id="PTHR43404">
    <property type="entry name" value="LIPOPOLYSACCHARIDE CHOLINEPHOSPHOTRANSFERASE LICD"/>
    <property type="match status" value="1"/>
</dbReference>
<dbReference type="OrthoDB" id="9786100at2"/>
<evidence type="ECO:0000313" key="3">
    <source>
        <dbReference type="Proteomes" id="UP000092627"/>
    </source>
</evidence>
<dbReference type="Proteomes" id="UP000092627">
    <property type="component" value="Unassembled WGS sequence"/>
</dbReference>
<evidence type="ECO:0000259" key="1">
    <source>
        <dbReference type="Pfam" id="PF04991"/>
    </source>
</evidence>